<proteinExistence type="predicted"/>
<accession>A0A0F9T7A2</accession>
<protein>
    <submittedName>
        <fullName evidence="1">Uncharacterized protein</fullName>
    </submittedName>
</protein>
<comment type="caution">
    <text evidence="1">The sequence shown here is derived from an EMBL/GenBank/DDBJ whole genome shotgun (WGS) entry which is preliminary data.</text>
</comment>
<reference evidence="1" key="1">
    <citation type="journal article" date="2015" name="Nature">
        <title>Complex archaea that bridge the gap between prokaryotes and eukaryotes.</title>
        <authorList>
            <person name="Spang A."/>
            <person name="Saw J.H."/>
            <person name="Jorgensen S.L."/>
            <person name="Zaremba-Niedzwiedzka K."/>
            <person name="Martijn J."/>
            <person name="Lind A.E."/>
            <person name="van Eijk R."/>
            <person name="Schleper C."/>
            <person name="Guy L."/>
            <person name="Ettema T.J."/>
        </authorList>
    </citation>
    <scope>NUCLEOTIDE SEQUENCE</scope>
</reference>
<sequence length="23" mass="2694">MSNSLNVMADRTRLRSVSWIDKN</sequence>
<dbReference type="EMBL" id="LAZR01001425">
    <property type="protein sequence ID" value="KKN44851.1"/>
    <property type="molecule type" value="Genomic_DNA"/>
</dbReference>
<dbReference type="AlphaFoldDB" id="A0A0F9T7A2"/>
<name>A0A0F9T7A2_9ZZZZ</name>
<evidence type="ECO:0000313" key="1">
    <source>
        <dbReference type="EMBL" id="KKN44851.1"/>
    </source>
</evidence>
<feature type="non-terminal residue" evidence="1">
    <location>
        <position position="23"/>
    </location>
</feature>
<gene>
    <name evidence="1" type="ORF">LCGC14_0689070</name>
</gene>
<organism evidence="1">
    <name type="scientific">marine sediment metagenome</name>
    <dbReference type="NCBI Taxonomy" id="412755"/>
    <lineage>
        <taxon>unclassified sequences</taxon>
        <taxon>metagenomes</taxon>
        <taxon>ecological metagenomes</taxon>
    </lineage>
</organism>